<organism evidence="1 2">
    <name type="scientific">Blautia obeum</name>
    <dbReference type="NCBI Taxonomy" id="40520"/>
    <lineage>
        <taxon>Bacteria</taxon>
        <taxon>Bacillati</taxon>
        <taxon>Bacillota</taxon>
        <taxon>Clostridia</taxon>
        <taxon>Lachnospirales</taxon>
        <taxon>Lachnospiraceae</taxon>
        <taxon>Blautia</taxon>
    </lineage>
</organism>
<dbReference type="Pfam" id="PF13692">
    <property type="entry name" value="Glyco_trans_1_4"/>
    <property type="match status" value="1"/>
</dbReference>
<dbReference type="AlphaFoldDB" id="A0A395X4F9"/>
<dbReference type="PANTHER" id="PTHR45947">
    <property type="entry name" value="SULFOQUINOVOSYL TRANSFERASE SQD2"/>
    <property type="match status" value="1"/>
</dbReference>
<dbReference type="SUPFAM" id="SSF53756">
    <property type="entry name" value="UDP-Glycosyltransferase/glycogen phosphorylase"/>
    <property type="match status" value="1"/>
</dbReference>
<name>A0A395X4F9_9FIRM</name>
<protein>
    <submittedName>
        <fullName evidence="1">Glycosyltransferase</fullName>
    </submittedName>
</protein>
<evidence type="ECO:0000313" key="1">
    <source>
        <dbReference type="EMBL" id="RGV62069.1"/>
    </source>
</evidence>
<sequence>MNKILILSAFDNYSYAVRIKYVEKYFENIGYDVSILSADFDHRNKRKYQVERKNLNYVHVRHYKKNLSIARILSHREFAQKAFKYAEKVRPDIIYVSTPPNFLFRYANMYKKKHKTSKIIFEIGDMWPETLPVSDNIKKLISPCLNIWRMLRNKYMRCADGMVFECELFYKHLRDIVAGIPSEIIYLTKDLNGKETKVSAPSLKNGLSFCYVGSLNNIFDENLTSKFLNQIALKYPVTFHLIGGGEKKNQFLKMLKNVKIIDHGIVYDETEKAEIYSQCHMALNLMKTNVFVGLTMKSIEYFAAGLPVINNIPEDTKNIVEKNGCGFNYTGDMDDVIAWLETLNDRKIDDMKNESYKIYEENFKVQVFDNKLKKLLENVI</sequence>
<reference evidence="1 2" key="1">
    <citation type="submission" date="2018-08" db="EMBL/GenBank/DDBJ databases">
        <title>A genome reference for cultivated species of the human gut microbiota.</title>
        <authorList>
            <person name="Zou Y."/>
            <person name="Xue W."/>
            <person name="Luo G."/>
        </authorList>
    </citation>
    <scope>NUCLEOTIDE SEQUENCE [LARGE SCALE GENOMIC DNA]</scope>
    <source>
        <strain evidence="1 2">AF14-23</strain>
    </source>
</reference>
<keyword evidence="1" id="KW-0808">Transferase</keyword>
<dbReference type="Proteomes" id="UP000265828">
    <property type="component" value="Unassembled WGS sequence"/>
</dbReference>
<dbReference type="Gene3D" id="3.40.50.2000">
    <property type="entry name" value="Glycogen Phosphorylase B"/>
    <property type="match status" value="2"/>
</dbReference>
<dbReference type="GO" id="GO:0016757">
    <property type="term" value="F:glycosyltransferase activity"/>
    <property type="evidence" value="ECO:0007669"/>
    <property type="project" value="TreeGrafter"/>
</dbReference>
<accession>A0A395X4F9</accession>
<proteinExistence type="predicted"/>
<dbReference type="PANTHER" id="PTHR45947:SF3">
    <property type="entry name" value="SULFOQUINOVOSYL TRANSFERASE SQD2"/>
    <property type="match status" value="1"/>
</dbReference>
<gene>
    <name evidence="1" type="ORF">DWW07_13345</name>
</gene>
<dbReference type="RefSeq" id="WP_118037161.1">
    <property type="nucleotide sequence ID" value="NZ_QRYY01000010.1"/>
</dbReference>
<comment type="caution">
    <text evidence="1">The sequence shown here is derived from an EMBL/GenBank/DDBJ whole genome shotgun (WGS) entry which is preliminary data.</text>
</comment>
<dbReference type="InterPro" id="IPR050194">
    <property type="entry name" value="Glycosyltransferase_grp1"/>
</dbReference>
<evidence type="ECO:0000313" key="2">
    <source>
        <dbReference type="Proteomes" id="UP000265828"/>
    </source>
</evidence>
<dbReference type="EMBL" id="QRZI01000010">
    <property type="protein sequence ID" value="RGV62069.1"/>
    <property type="molecule type" value="Genomic_DNA"/>
</dbReference>